<dbReference type="Pfam" id="PF07714">
    <property type="entry name" value="PK_Tyr_Ser-Thr"/>
    <property type="match status" value="1"/>
</dbReference>
<keyword evidence="18" id="KW-0325">Glycoprotein</keyword>
<evidence type="ECO:0000256" key="11">
    <source>
        <dbReference type="ARBA" id="ARBA00022741"/>
    </source>
</evidence>
<dbReference type="InterPro" id="IPR008271">
    <property type="entry name" value="Ser/Thr_kinase_AS"/>
</dbReference>
<organism evidence="20 21">
    <name type="scientific">Panicum miliaceum</name>
    <name type="common">Proso millet</name>
    <name type="synonym">Broomcorn millet</name>
    <dbReference type="NCBI Taxonomy" id="4540"/>
    <lineage>
        <taxon>Eukaryota</taxon>
        <taxon>Viridiplantae</taxon>
        <taxon>Streptophyta</taxon>
        <taxon>Embryophyta</taxon>
        <taxon>Tracheophyta</taxon>
        <taxon>Spermatophyta</taxon>
        <taxon>Magnoliopsida</taxon>
        <taxon>Liliopsida</taxon>
        <taxon>Poales</taxon>
        <taxon>Poaceae</taxon>
        <taxon>PACMAD clade</taxon>
        <taxon>Panicoideae</taxon>
        <taxon>Panicodae</taxon>
        <taxon>Paniceae</taxon>
        <taxon>Panicinae</taxon>
        <taxon>Panicum</taxon>
        <taxon>Panicum sect. Panicum</taxon>
    </lineage>
</organism>
<dbReference type="SUPFAM" id="SSF52058">
    <property type="entry name" value="L domain-like"/>
    <property type="match status" value="1"/>
</dbReference>
<name>A0A3L6RFA5_PANMI</name>
<evidence type="ECO:0000256" key="6">
    <source>
        <dbReference type="ARBA" id="ARBA00022614"/>
    </source>
</evidence>
<dbReference type="SMART" id="SM00220">
    <property type="entry name" value="S_TKc"/>
    <property type="match status" value="1"/>
</dbReference>
<evidence type="ECO:0000256" key="1">
    <source>
        <dbReference type="ARBA" id="ARBA00004167"/>
    </source>
</evidence>
<dbReference type="FunFam" id="1.10.510.10:FF:000060">
    <property type="entry name" value="G-type lectin S-receptor-like serine/threonine-protein kinase"/>
    <property type="match status" value="1"/>
</dbReference>
<dbReference type="Gene3D" id="3.30.200.20">
    <property type="entry name" value="Phosphorylase Kinase, domain 1"/>
    <property type="match status" value="1"/>
</dbReference>
<evidence type="ECO:0000256" key="2">
    <source>
        <dbReference type="ARBA" id="ARBA00004236"/>
    </source>
</evidence>
<keyword evidence="10" id="KW-0677">Repeat</keyword>
<evidence type="ECO:0000256" key="10">
    <source>
        <dbReference type="ARBA" id="ARBA00022737"/>
    </source>
</evidence>
<evidence type="ECO:0000256" key="12">
    <source>
        <dbReference type="ARBA" id="ARBA00022777"/>
    </source>
</evidence>
<evidence type="ECO:0000256" key="4">
    <source>
        <dbReference type="ARBA" id="ARBA00022475"/>
    </source>
</evidence>
<dbReference type="InterPro" id="IPR001611">
    <property type="entry name" value="Leu-rich_rpt"/>
</dbReference>
<evidence type="ECO:0000256" key="8">
    <source>
        <dbReference type="ARBA" id="ARBA00022692"/>
    </source>
</evidence>
<comment type="similarity">
    <text evidence="3">Belongs to the protein kinase superfamily. Ser/Thr protein kinase family.</text>
</comment>
<evidence type="ECO:0000256" key="14">
    <source>
        <dbReference type="ARBA" id="ARBA00022989"/>
    </source>
</evidence>
<keyword evidence="21" id="KW-1185">Reference proteome</keyword>
<dbReference type="Pfam" id="PF08263">
    <property type="entry name" value="LRRNT_2"/>
    <property type="match status" value="1"/>
</dbReference>
<keyword evidence="11" id="KW-0547">Nucleotide-binding</keyword>
<comment type="caution">
    <text evidence="20">The sequence shown here is derived from an EMBL/GenBank/DDBJ whole genome shotgun (WGS) entry which is preliminary data.</text>
</comment>
<evidence type="ECO:0000259" key="19">
    <source>
        <dbReference type="PROSITE" id="PS50011"/>
    </source>
</evidence>
<dbReference type="GO" id="GO:0004674">
    <property type="term" value="F:protein serine/threonine kinase activity"/>
    <property type="evidence" value="ECO:0007669"/>
    <property type="project" value="UniProtKB-KW"/>
</dbReference>
<dbReference type="Gene3D" id="1.10.510.10">
    <property type="entry name" value="Transferase(Phosphotransferase) domain 1"/>
    <property type="match status" value="1"/>
</dbReference>
<evidence type="ECO:0000313" key="21">
    <source>
        <dbReference type="Proteomes" id="UP000275267"/>
    </source>
</evidence>
<evidence type="ECO:0000256" key="16">
    <source>
        <dbReference type="ARBA" id="ARBA00023157"/>
    </source>
</evidence>
<dbReference type="SUPFAM" id="SSF56112">
    <property type="entry name" value="Protein kinase-like (PK-like)"/>
    <property type="match status" value="1"/>
</dbReference>
<keyword evidence="14" id="KW-1133">Transmembrane helix</keyword>
<evidence type="ECO:0000256" key="17">
    <source>
        <dbReference type="ARBA" id="ARBA00023170"/>
    </source>
</evidence>
<dbReference type="Gene3D" id="3.80.10.10">
    <property type="entry name" value="Ribonuclease Inhibitor"/>
    <property type="match status" value="1"/>
</dbReference>
<comment type="subcellular location">
    <subcellularLocation>
        <location evidence="2">Cell membrane</location>
    </subcellularLocation>
    <subcellularLocation>
        <location evidence="1">Membrane</location>
        <topology evidence="1">Single-pass membrane protein</topology>
    </subcellularLocation>
</comment>
<keyword evidence="12" id="KW-0418">Kinase</keyword>
<dbReference type="AlphaFoldDB" id="A0A3L6RFA5"/>
<dbReference type="GO" id="GO:0005886">
    <property type="term" value="C:plasma membrane"/>
    <property type="evidence" value="ECO:0007669"/>
    <property type="project" value="UniProtKB-SubCell"/>
</dbReference>
<sequence>MHLIDDGGVLNDWKDNQMTPCNWGNVICQDNKVIEITLSSTGLAGVLSPSIAELTTLQHLNLDGNMIGGGIPEALGNVSSLTTLNLGRNAFNGSIPDSLGRLQKLQTLDLSENLLTGEIPISFSNLSSLNEINLSGNYLKGEIPEQLLQVVQYNYTGNHLNCSRNSTIPCEKGTTKAGKWSVMDRSEVNMHRGEEIVWDIEGNNPDFTFYEFSKVLEATNNFSIENKLGQGGFGPVYKGQFPDGLDIAVKRLASHSGQGLTEFKNEVQLIAKLQHRNLVRLLGCCSQGEEKMLIYEYLPNRSLDVFIFDETRRTLLNWDRRLVIIEGIAQGLLYLHKHSRLRVIHRDVKASNILLDSEMNPKISDFGLAKMFSSNDIEGNTQRVVGTYGYMAPEYASEGLFSTKSDVFSFGVLILEIITGKRNSGFHKHGSFLNLLGYAWQLWEERRWFALVDASLAASGCTLEMMRCINIALLCVQENAIDRPTMSDVVAMLSSKSVALLEPKHPGYFHVRVAKEEAFTTAESYGSNDATVSIPYGR</sequence>
<dbReference type="OrthoDB" id="4062651at2759"/>
<dbReference type="Pfam" id="PF13855">
    <property type="entry name" value="LRR_8"/>
    <property type="match status" value="1"/>
</dbReference>
<dbReference type="PANTHER" id="PTHR27002">
    <property type="entry name" value="RECEPTOR-LIKE SERINE/THREONINE-PROTEIN KINASE SD1-8"/>
    <property type="match status" value="1"/>
</dbReference>
<dbReference type="InterPro" id="IPR011009">
    <property type="entry name" value="Kinase-like_dom_sf"/>
</dbReference>
<dbReference type="InterPro" id="IPR001245">
    <property type="entry name" value="Ser-Thr/Tyr_kinase_cat_dom"/>
</dbReference>
<evidence type="ECO:0000256" key="3">
    <source>
        <dbReference type="ARBA" id="ARBA00008684"/>
    </source>
</evidence>
<keyword evidence="17" id="KW-0675">Receptor</keyword>
<keyword evidence="4" id="KW-1003">Cell membrane</keyword>
<dbReference type="EMBL" id="PQIB02000008">
    <property type="protein sequence ID" value="RLN03269.1"/>
    <property type="molecule type" value="Genomic_DNA"/>
</dbReference>
<accession>A0A3L6RFA5</accession>
<evidence type="ECO:0000256" key="15">
    <source>
        <dbReference type="ARBA" id="ARBA00023136"/>
    </source>
</evidence>
<keyword evidence="8" id="KW-0812">Transmembrane</keyword>
<keyword evidence="5" id="KW-0723">Serine/threonine-protein kinase</keyword>
<dbReference type="FunFam" id="3.80.10.10:FF:000275">
    <property type="entry name" value="Leucine-rich repeat receptor-like protein kinase"/>
    <property type="match status" value="1"/>
</dbReference>
<evidence type="ECO:0000256" key="9">
    <source>
        <dbReference type="ARBA" id="ARBA00022729"/>
    </source>
</evidence>
<keyword evidence="16" id="KW-1015">Disulfide bond</keyword>
<dbReference type="Proteomes" id="UP000275267">
    <property type="component" value="Unassembled WGS sequence"/>
</dbReference>
<dbReference type="PROSITE" id="PS50011">
    <property type="entry name" value="PROTEIN_KINASE_DOM"/>
    <property type="match status" value="1"/>
</dbReference>
<dbReference type="PROSITE" id="PS00108">
    <property type="entry name" value="PROTEIN_KINASE_ST"/>
    <property type="match status" value="1"/>
</dbReference>
<evidence type="ECO:0000256" key="18">
    <source>
        <dbReference type="ARBA" id="ARBA00023180"/>
    </source>
</evidence>
<reference evidence="21" key="1">
    <citation type="journal article" date="2019" name="Nat. Commun.">
        <title>The genome of broomcorn millet.</title>
        <authorList>
            <person name="Zou C."/>
            <person name="Miki D."/>
            <person name="Li D."/>
            <person name="Tang Q."/>
            <person name="Xiao L."/>
            <person name="Rajput S."/>
            <person name="Deng P."/>
            <person name="Jia W."/>
            <person name="Huang R."/>
            <person name="Zhang M."/>
            <person name="Sun Y."/>
            <person name="Hu J."/>
            <person name="Fu X."/>
            <person name="Schnable P.S."/>
            <person name="Li F."/>
            <person name="Zhang H."/>
            <person name="Feng B."/>
            <person name="Zhu X."/>
            <person name="Liu R."/>
            <person name="Schnable J.C."/>
            <person name="Zhu J.-K."/>
            <person name="Zhang H."/>
        </authorList>
    </citation>
    <scope>NUCLEOTIDE SEQUENCE [LARGE SCALE GENOMIC DNA]</scope>
</reference>
<dbReference type="GO" id="GO:0005524">
    <property type="term" value="F:ATP binding"/>
    <property type="evidence" value="ECO:0007669"/>
    <property type="project" value="UniProtKB-KW"/>
</dbReference>
<dbReference type="Pfam" id="PF00560">
    <property type="entry name" value="LRR_1"/>
    <property type="match status" value="1"/>
</dbReference>
<evidence type="ECO:0000256" key="7">
    <source>
        <dbReference type="ARBA" id="ARBA00022679"/>
    </source>
</evidence>
<keyword evidence="13" id="KW-0067">ATP-binding</keyword>
<dbReference type="InterPro" id="IPR013210">
    <property type="entry name" value="LRR_N_plant-typ"/>
</dbReference>
<dbReference type="PANTHER" id="PTHR27002:SF931">
    <property type="entry name" value="CYSTEINE-RICH RECEPTOR-LIKE PROTEIN KINASE 10"/>
    <property type="match status" value="1"/>
</dbReference>
<feature type="domain" description="Protein kinase" evidence="19">
    <location>
        <begin position="222"/>
        <end position="508"/>
    </location>
</feature>
<evidence type="ECO:0000256" key="5">
    <source>
        <dbReference type="ARBA" id="ARBA00022527"/>
    </source>
</evidence>
<proteinExistence type="inferred from homology"/>
<dbReference type="CDD" id="cd14066">
    <property type="entry name" value="STKc_IRAK"/>
    <property type="match status" value="1"/>
</dbReference>
<keyword evidence="7" id="KW-0808">Transferase</keyword>
<protein>
    <recommendedName>
        <fullName evidence="19">Protein kinase domain-containing protein</fullName>
    </recommendedName>
</protein>
<gene>
    <name evidence="20" type="ORF">C2845_PM13G19290</name>
</gene>
<dbReference type="InterPro" id="IPR000719">
    <property type="entry name" value="Prot_kinase_dom"/>
</dbReference>
<keyword evidence="9" id="KW-0732">Signal</keyword>
<keyword evidence="6" id="KW-0433">Leucine-rich repeat</keyword>
<dbReference type="InterPro" id="IPR032675">
    <property type="entry name" value="LRR_dom_sf"/>
</dbReference>
<dbReference type="FunFam" id="3.30.200.20:FF:000330">
    <property type="entry name" value="G-type lectin S-receptor-like serine/threonine-protein kinase At4g03230"/>
    <property type="match status" value="1"/>
</dbReference>
<evidence type="ECO:0000313" key="20">
    <source>
        <dbReference type="EMBL" id="RLN03269.1"/>
    </source>
</evidence>
<evidence type="ECO:0000256" key="13">
    <source>
        <dbReference type="ARBA" id="ARBA00022840"/>
    </source>
</evidence>
<keyword evidence="15" id="KW-0472">Membrane</keyword>
<dbReference type="STRING" id="4540.A0A3L6RFA5"/>